<protein>
    <submittedName>
        <fullName evidence="1">Uncharacterized protein</fullName>
    </submittedName>
</protein>
<accession>A0ABN1AV46</accession>
<dbReference type="Proteomes" id="UP001410648">
    <property type="component" value="Unassembled WGS sequence"/>
</dbReference>
<reference evidence="1 2" key="1">
    <citation type="journal article" date="2019" name="Int. J. Syst. Evol. Microbiol.">
        <title>The Global Catalogue of Microorganisms (GCM) 10K type strain sequencing project: providing services to taxonomists for standard genome sequencing and annotation.</title>
        <authorList>
            <consortium name="The Broad Institute Genomics Platform"/>
            <consortium name="The Broad Institute Genome Sequencing Center for Infectious Disease"/>
            <person name="Wu L."/>
            <person name="Ma J."/>
        </authorList>
    </citation>
    <scope>NUCLEOTIDE SEQUENCE [LARGE SCALE GENOMIC DNA]</scope>
    <source>
        <strain evidence="1 2">JCM 14232</strain>
    </source>
</reference>
<keyword evidence="2" id="KW-1185">Reference proteome</keyword>
<comment type="caution">
    <text evidence="1">The sequence shown here is derived from an EMBL/GenBank/DDBJ whole genome shotgun (WGS) entry which is preliminary data.</text>
</comment>
<organism evidence="1 2">
    <name type="scientific">Alkalibacterium indicireducens</name>
    <dbReference type="NCBI Taxonomy" id="398758"/>
    <lineage>
        <taxon>Bacteria</taxon>
        <taxon>Bacillati</taxon>
        <taxon>Bacillota</taxon>
        <taxon>Bacilli</taxon>
        <taxon>Lactobacillales</taxon>
        <taxon>Carnobacteriaceae</taxon>
        <taxon>Alkalibacterium</taxon>
    </lineage>
</organism>
<dbReference type="RefSeq" id="WP_346024633.1">
    <property type="nucleotide sequence ID" value="NZ_BAAADA010000106.1"/>
</dbReference>
<dbReference type="EMBL" id="BAAADA010000106">
    <property type="protein sequence ID" value="GAA0484514.1"/>
    <property type="molecule type" value="Genomic_DNA"/>
</dbReference>
<name>A0ABN1AV46_9LACT</name>
<gene>
    <name evidence="1" type="ORF">GCM10008936_11980</name>
</gene>
<sequence>MKTKILERAYEALRNMQFSLTNYKKTNDENKIVYLRNFITTGRSVTFIIQNLKSHVGKDNFEYWYQPWQNKMSNDEILTTFKNLRNEIEKQGKLDTYLTAHIEHLSSNDLQPLLENPPHNATSFFVGDQIGGSGWEIDYDNGITEKIYVELPKEIKMTINFEIVDLLDLENDMTTIKMLEYYYDYLSSIYTDAKKTFL</sequence>
<proteinExistence type="predicted"/>
<evidence type="ECO:0000313" key="1">
    <source>
        <dbReference type="EMBL" id="GAA0484514.1"/>
    </source>
</evidence>
<evidence type="ECO:0000313" key="2">
    <source>
        <dbReference type="Proteomes" id="UP001410648"/>
    </source>
</evidence>